<evidence type="ECO:0000256" key="4">
    <source>
        <dbReference type="ARBA" id="ARBA00022801"/>
    </source>
</evidence>
<feature type="compositionally biased region" description="Low complexity" evidence="9">
    <location>
        <begin position="1296"/>
        <end position="1318"/>
    </location>
</feature>
<gene>
    <name evidence="12" type="ORF">TRSC58_03993</name>
</gene>
<dbReference type="VEuPathDB" id="TriTrypDB:TRSC58_03993"/>
<feature type="compositionally biased region" description="Low complexity" evidence="9">
    <location>
        <begin position="1269"/>
        <end position="1279"/>
    </location>
</feature>
<evidence type="ECO:0000256" key="7">
    <source>
        <dbReference type="ARBA" id="ARBA00023125"/>
    </source>
</evidence>
<comment type="subcellular location">
    <subcellularLocation>
        <location evidence="1">Nucleus</location>
    </subcellularLocation>
</comment>
<keyword evidence="5" id="KW-0347">Helicase</keyword>
<evidence type="ECO:0000256" key="5">
    <source>
        <dbReference type="ARBA" id="ARBA00022806"/>
    </source>
</evidence>
<dbReference type="EMBL" id="AUPL01003993">
    <property type="protein sequence ID" value="ESL08306.1"/>
    <property type="molecule type" value="Genomic_DNA"/>
</dbReference>
<dbReference type="GO" id="GO:0005634">
    <property type="term" value="C:nucleus"/>
    <property type="evidence" value="ECO:0007669"/>
    <property type="project" value="UniProtKB-SubCell"/>
</dbReference>
<dbReference type="PROSITE" id="PS51192">
    <property type="entry name" value="HELICASE_ATP_BIND_1"/>
    <property type="match status" value="1"/>
</dbReference>
<keyword evidence="13" id="KW-1185">Reference proteome</keyword>
<sequence>MVDGGNAKDARLTSGLVVPPPLADVLRPHQVDALHFMWVKLVDEGIQRVIQASLAMSLTERVRLYHELFGCVIGHSMGLGKTVTVLSFLLLLQQRYAVSDASAPAIRVIVLTPRSCTFQWQCSATEWMIPTLFGDTVLPVYAPLGSRAPEKTILDFYQTGGILLLGYEEYQRLLRRAKEGAAGSQAYTRVKSLFDYLRPPLPLSSHISLLEVLESPDVVVLDESHRLKRLNSKLVGDLMEHLRGVQLRVAITGTPLQNHLEEYNVMYSVVTGAMMQSGSFRRLFTNPIERGQCTDSTFQQFVEMQKCVVSLRRFFGTTVHHCGPEVLERELPPRREYVILVGLSPRQETAYRAMLKTYTKGEANPAILPLHHEASHVCFHPALTQQRARAREVTRASYDGPASSAVVNGNPGELEGGGAGSNFSSISSPEIPSEDFDDVDLEVALEHLNVADSPKLALTLSLLWHISEGLREKVVLFSTYRSHLFLLQRLLWRRGMLADVMHGGLEVRERQRIIERFAEDASRFVLLCSTRASGVGINLVAANHCILFDVSWNPADDTQATYRLYRYGQQRPVTIYRIATDGTFEHVVFFYALSKAWLHKKIVDVADPARYERQMKENYFIYPCRLPIDFERGDGSDEKRTPLPNNEAAQERWREYASRHSPALALTAPDGTFAWIRSISEHSFLLRDNTDDVIREMVERFATQRPVPGLPIVLERANGEGFFLEGVPPLPLQRCEAVLRNCLCDGAAHLVRAVQRQSDASSADKEVMDATKGEKVLCGLFAAVLGVDEPAEGLAEVLAILFHRGVDEVMRTILNKPSYAKLRTVLSSRLNDSNVAGDSLLEWLRFCPCTLFSRMAPVEVTYTLTEMGFVRPFVPHCTLLGVSLALHGSQASRGMLQALCRLFASSDGHDSGEESTEQLAADAEKAVARCVEDVWLPREGMELPEVPANMEARQRLTERAYRTARDRTSGFLSVKEAAKHLGLRAIRGRRDLYHCKRCPDGLLDRTPPDAVLKCGRCHYNAEFELQTHTDTRHACALHQFSFVSGLLDAFSVSRSFTTAFVPSACRDVLQVLRQLRHARMVQMSSDFTSDAVGIGIDVLLSGLPETTVLLLRLQSGATDTTALKRLLAVDSSRVWSAMLRSHVRQRVLDWFRTAAAGVSTARAMVMPEMLLVLALQSLARNFAGGGAYAKDLLLGCTGSRETSMLRFTCDGLVKLIYAERLLANPLTRASLDAFMMEYATPSGSSDSSEQRSRSRSIRRRRREGDDNCSNASGSSTSASIASVARRACARKRRRQSPTASYSSASTKSGASSSFSSCYSDDDEEDKGAMSILKSAAERARRETIESEEVLRLRSVQYWAAYCEVYGTCSIESLTVMVEDEENGMSILPPPPNSFWVSEVKRATREGMLLATVVDEFLAKVMALAAATRVIK</sequence>
<dbReference type="Gene3D" id="3.40.50.10810">
    <property type="entry name" value="Tandem AAA-ATPase domain"/>
    <property type="match status" value="1"/>
</dbReference>
<dbReference type="InterPro" id="IPR044574">
    <property type="entry name" value="ARIP4-like"/>
</dbReference>
<reference evidence="12 13" key="1">
    <citation type="submission" date="2013-07" db="EMBL/GenBank/DDBJ databases">
        <authorList>
            <person name="Stoco P.H."/>
            <person name="Wagner G."/>
            <person name="Gerber A."/>
            <person name="Zaha A."/>
            <person name="Thompson C."/>
            <person name="Bartholomeu D.C."/>
            <person name="Luckemeyer D.D."/>
            <person name="Bahia D."/>
            <person name="Loreto E."/>
            <person name="Prestes E.B."/>
            <person name="Lima F.M."/>
            <person name="Rodrigues-Luiz G."/>
            <person name="Vallejo G.A."/>
            <person name="Filho J.F."/>
            <person name="Monteiro K.M."/>
            <person name="Tyler K.M."/>
            <person name="de Almeida L.G."/>
            <person name="Ortiz M.F."/>
            <person name="Siervo M.A."/>
            <person name="de Moraes M.H."/>
            <person name="Cunha O.L."/>
            <person name="Mendonca-Neto R."/>
            <person name="Silva R."/>
            <person name="Teixeira S.M."/>
            <person name="Murta S.M."/>
            <person name="Sincero T.C."/>
            <person name="Mendes T.A."/>
            <person name="Urmenyi T.P."/>
            <person name="Silva V.G."/>
            <person name="da Rocha W.D."/>
            <person name="Andersson B."/>
            <person name="Romanha A.J."/>
            <person name="Steindel M."/>
            <person name="de Vasconcelos A.T."/>
            <person name="Grisard E.C."/>
        </authorList>
    </citation>
    <scope>NUCLEOTIDE SEQUENCE [LARGE SCALE GENOMIC DNA]</scope>
    <source>
        <strain evidence="12 13">SC58</strain>
    </source>
</reference>
<dbReference type="InterPro" id="IPR049730">
    <property type="entry name" value="SNF2/RAD54-like_C"/>
</dbReference>
<dbReference type="SUPFAM" id="SSF52540">
    <property type="entry name" value="P-loop containing nucleoside triphosphate hydrolases"/>
    <property type="match status" value="2"/>
</dbReference>
<feature type="domain" description="Helicase ATP-binding" evidence="10">
    <location>
        <begin position="62"/>
        <end position="273"/>
    </location>
</feature>
<dbReference type="InterPro" id="IPR001650">
    <property type="entry name" value="Helicase_C-like"/>
</dbReference>
<dbReference type="GO" id="GO:0003677">
    <property type="term" value="F:DNA binding"/>
    <property type="evidence" value="ECO:0007669"/>
    <property type="project" value="UniProtKB-KW"/>
</dbReference>
<dbReference type="GO" id="GO:0005524">
    <property type="term" value="F:ATP binding"/>
    <property type="evidence" value="ECO:0007669"/>
    <property type="project" value="UniProtKB-KW"/>
</dbReference>
<dbReference type="Gene3D" id="3.40.50.300">
    <property type="entry name" value="P-loop containing nucleotide triphosphate hydrolases"/>
    <property type="match status" value="1"/>
</dbReference>
<dbReference type="GO" id="GO:0004386">
    <property type="term" value="F:helicase activity"/>
    <property type="evidence" value="ECO:0007669"/>
    <property type="project" value="UniProtKB-KW"/>
</dbReference>
<dbReference type="Proteomes" id="UP000031737">
    <property type="component" value="Unassembled WGS sequence"/>
</dbReference>
<accession>A0A061J2E0</accession>
<evidence type="ECO:0000256" key="3">
    <source>
        <dbReference type="ARBA" id="ARBA00022741"/>
    </source>
</evidence>
<evidence type="ECO:0008006" key="14">
    <source>
        <dbReference type="Google" id="ProtNLM"/>
    </source>
</evidence>
<dbReference type="SMART" id="SM00487">
    <property type="entry name" value="DEXDc"/>
    <property type="match status" value="1"/>
</dbReference>
<feature type="region of interest" description="Disordered" evidence="9">
    <location>
        <begin position="1291"/>
        <end position="1323"/>
    </location>
</feature>
<dbReference type="CDD" id="cd18793">
    <property type="entry name" value="SF2_C_SNF"/>
    <property type="match status" value="1"/>
</dbReference>
<evidence type="ECO:0000256" key="6">
    <source>
        <dbReference type="ARBA" id="ARBA00022840"/>
    </source>
</evidence>
<keyword evidence="3" id="KW-0547">Nucleotide-binding</keyword>
<dbReference type="SMART" id="SM00490">
    <property type="entry name" value="HELICc"/>
    <property type="match status" value="1"/>
</dbReference>
<dbReference type="InterPro" id="IPR027417">
    <property type="entry name" value="P-loop_NTPase"/>
</dbReference>
<dbReference type="Pfam" id="PF00271">
    <property type="entry name" value="Helicase_C"/>
    <property type="match status" value="1"/>
</dbReference>
<evidence type="ECO:0000259" key="10">
    <source>
        <dbReference type="PROSITE" id="PS51192"/>
    </source>
</evidence>
<comment type="caution">
    <text evidence="12">The sequence shown here is derived from an EMBL/GenBank/DDBJ whole genome shotgun (WGS) entry which is preliminary data.</text>
</comment>
<name>A0A061J2E0_TRYRA</name>
<dbReference type="Pfam" id="PF00176">
    <property type="entry name" value="SNF2-rel_dom"/>
    <property type="match status" value="1"/>
</dbReference>
<evidence type="ECO:0000256" key="9">
    <source>
        <dbReference type="SAM" id="MobiDB-lite"/>
    </source>
</evidence>
<dbReference type="InterPro" id="IPR038718">
    <property type="entry name" value="SNF2-like_sf"/>
</dbReference>
<keyword evidence="4" id="KW-0378">Hydrolase</keyword>
<dbReference type="InterPro" id="IPR000330">
    <property type="entry name" value="SNF2_N"/>
</dbReference>
<evidence type="ECO:0000256" key="8">
    <source>
        <dbReference type="ARBA" id="ARBA00023242"/>
    </source>
</evidence>
<protein>
    <recommendedName>
        <fullName evidence="14">SNF2 DNA repair protein</fullName>
    </recommendedName>
</protein>
<comment type="similarity">
    <text evidence="2">Belongs to the SNF2/RAD54 helicase family.</text>
</comment>
<dbReference type="GO" id="GO:0016887">
    <property type="term" value="F:ATP hydrolysis activity"/>
    <property type="evidence" value="ECO:0007669"/>
    <property type="project" value="InterPro"/>
</dbReference>
<dbReference type="PANTHER" id="PTHR45797">
    <property type="entry name" value="RAD54-LIKE"/>
    <property type="match status" value="1"/>
</dbReference>
<evidence type="ECO:0000256" key="1">
    <source>
        <dbReference type="ARBA" id="ARBA00004123"/>
    </source>
</evidence>
<feature type="domain" description="Helicase C-terminal" evidence="11">
    <location>
        <begin position="461"/>
        <end position="619"/>
    </location>
</feature>
<evidence type="ECO:0000313" key="13">
    <source>
        <dbReference type="Proteomes" id="UP000031737"/>
    </source>
</evidence>
<proteinExistence type="inferred from homology"/>
<dbReference type="InterPro" id="IPR014001">
    <property type="entry name" value="Helicase_ATP-bd"/>
</dbReference>
<keyword evidence="6" id="KW-0067">ATP-binding</keyword>
<evidence type="ECO:0000256" key="2">
    <source>
        <dbReference type="ARBA" id="ARBA00007025"/>
    </source>
</evidence>
<feature type="region of interest" description="Disordered" evidence="9">
    <location>
        <begin position="1240"/>
        <end position="1279"/>
    </location>
</feature>
<keyword evidence="7" id="KW-0238">DNA-binding</keyword>
<dbReference type="OrthoDB" id="2020972at2759"/>
<organism evidence="12 13">
    <name type="scientific">Trypanosoma rangeli SC58</name>
    <dbReference type="NCBI Taxonomy" id="429131"/>
    <lineage>
        <taxon>Eukaryota</taxon>
        <taxon>Discoba</taxon>
        <taxon>Euglenozoa</taxon>
        <taxon>Kinetoplastea</taxon>
        <taxon>Metakinetoplastina</taxon>
        <taxon>Trypanosomatida</taxon>
        <taxon>Trypanosomatidae</taxon>
        <taxon>Trypanosoma</taxon>
        <taxon>Herpetosoma</taxon>
    </lineage>
</organism>
<evidence type="ECO:0000313" key="12">
    <source>
        <dbReference type="EMBL" id="ESL08306.1"/>
    </source>
</evidence>
<dbReference type="PROSITE" id="PS51194">
    <property type="entry name" value="HELICASE_CTER"/>
    <property type="match status" value="1"/>
</dbReference>
<keyword evidence="8" id="KW-0539">Nucleus</keyword>
<evidence type="ECO:0000259" key="11">
    <source>
        <dbReference type="PROSITE" id="PS51194"/>
    </source>
</evidence>
<dbReference type="PANTHER" id="PTHR45797:SF1">
    <property type="entry name" value="HELICASE ARIP4"/>
    <property type="match status" value="1"/>
</dbReference>